<accession>A0A1I4FM23</accession>
<dbReference type="STRING" id="52441.SAMN05216302_10392"/>
<dbReference type="PROSITE" id="PS51465">
    <property type="entry name" value="KAZAL_2"/>
    <property type="match status" value="1"/>
</dbReference>
<dbReference type="AlphaFoldDB" id="A0A1I4FM23"/>
<keyword evidence="3" id="KW-1185">Reference proteome</keyword>
<dbReference type="Gene3D" id="3.30.60.30">
    <property type="match status" value="1"/>
</dbReference>
<dbReference type="Proteomes" id="UP000199533">
    <property type="component" value="Unassembled WGS sequence"/>
</dbReference>
<evidence type="ECO:0000313" key="3">
    <source>
        <dbReference type="Proteomes" id="UP000199533"/>
    </source>
</evidence>
<dbReference type="EMBL" id="FOSP01000039">
    <property type="protein sequence ID" value="SFL18340.1"/>
    <property type="molecule type" value="Genomic_DNA"/>
</dbReference>
<dbReference type="InterPro" id="IPR036058">
    <property type="entry name" value="Kazal_dom_sf"/>
</dbReference>
<protein>
    <submittedName>
        <fullName evidence="2">Kazal-type serine protease inhibitor domain-containing protein</fullName>
    </submittedName>
</protein>
<evidence type="ECO:0000259" key="1">
    <source>
        <dbReference type="PROSITE" id="PS51465"/>
    </source>
</evidence>
<proteinExistence type="predicted"/>
<dbReference type="SUPFAM" id="SSF100895">
    <property type="entry name" value="Kazal-type serine protease inhibitors"/>
    <property type="match status" value="1"/>
</dbReference>
<dbReference type="CDD" id="cd00104">
    <property type="entry name" value="KAZAL_FS"/>
    <property type="match status" value="1"/>
</dbReference>
<evidence type="ECO:0000313" key="2">
    <source>
        <dbReference type="EMBL" id="SFL18340.1"/>
    </source>
</evidence>
<dbReference type="SMART" id="SM00280">
    <property type="entry name" value="KAZAL"/>
    <property type="match status" value="1"/>
</dbReference>
<reference evidence="3" key="1">
    <citation type="submission" date="2016-10" db="EMBL/GenBank/DDBJ databases">
        <authorList>
            <person name="Varghese N."/>
            <person name="Submissions S."/>
        </authorList>
    </citation>
    <scope>NUCLEOTIDE SEQUENCE [LARGE SCALE GENOMIC DNA]</scope>
    <source>
        <strain evidence="3">Nm69</strain>
    </source>
</reference>
<dbReference type="InterPro" id="IPR002350">
    <property type="entry name" value="Kazal_dom"/>
</dbReference>
<organism evidence="2 3">
    <name type="scientific">Nitrosomonas aestuarii</name>
    <dbReference type="NCBI Taxonomy" id="52441"/>
    <lineage>
        <taxon>Bacteria</taxon>
        <taxon>Pseudomonadati</taxon>
        <taxon>Pseudomonadota</taxon>
        <taxon>Betaproteobacteria</taxon>
        <taxon>Nitrosomonadales</taxon>
        <taxon>Nitrosomonadaceae</taxon>
        <taxon>Nitrosomonas</taxon>
    </lineage>
</organism>
<dbReference type="OrthoDB" id="9800302at2"/>
<name>A0A1I4FM23_9PROT</name>
<dbReference type="Pfam" id="PF00050">
    <property type="entry name" value="Kazal_1"/>
    <property type="match status" value="1"/>
</dbReference>
<sequence length="113" mass="11945">MNIRITWLIGFCTILLLIACNDKSTQPFPSPAPQEAICGTIQGLTCPDEDQYCDFGVGQCKVADAQGICKTKPTICTREFNPVCGCDGKTYGNACTAAAEGISIDHPGECAPP</sequence>
<dbReference type="PROSITE" id="PS51257">
    <property type="entry name" value="PROKAR_LIPOPROTEIN"/>
    <property type="match status" value="1"/>
</dbReference>
<gene>
    <name evidence="2" type="ORF">SAMN05216302_10392</name>
</gene>
<feature type="domain" description="Kazal-like" evidence="1">
    <location>
        <begin position="63"/>
        <end position="112"/>
    </location>
</feature>
<dbReference type="RefSeq" id="WP_139218594.1">
    <property type="nucleotide sequence ID" value="NZ_FOSP01000039.1"/>
</dbReference>